<evidence type="ECO:0000256" key="1">
    <source>
        <dbReference type="PIRSR" id="PIRSR006816-2"/>
    </source>
</evidence>
<dbReference type="PIRSF" id="PIRSF006816">
    <property type="entry name" value="Cyc3_hyd_g"/>
    <property type="match status" value="1"/>
</dbReference>
<sequence>MRENAERNPLMPEPMRIVRKYDLTESVRFFQVRPLDTQRALTLNYKPGQFMMISLAGVGEAPFSISSTPSRPGLLEFCIRRTGKVTDAIFQLKENAIIGVRGPYGNGFPFEKMEGHDIIIVVGGLGAAPLRSLVLYALDNRDSFGKVYYLHGARRPSEMLFREESFELMQRDDLVCLLTVDEDDTGTWPYYKGVVTDLFKYIEDIDPENTYAAVCGPPVMYRFVIDELVKLGIPKHQILMTLERRMHCGIGKCGHCIIGSVYTCLDGPVFNYWDVLHMKDLI</sequence>
<keyword evidence="1" id="KW-0479">Metal-binding</keyword>
<feature type="binding site" evidence="1">
    <location>
        <position position="253"/>
    </location>
    <ligand>
        <name>[2Fe-2S] cluster</name>
        <dbReference type="ChEBI" id="CHEBI:190135"/>
    </ligand>
</feature>
<dbReference type="CDD" id="cd06221">
    <property type="entry name" value="sulfite_reductase_like"/>
    <property type="match status" value="1"/>
</dbReference>
<dbReference type="InterPro" id="IPR012165">
    <property type="entry name" value="Cyt_c3_hydrogenase_gsu"/>
</dbReference>
<dbReference type="InterPro" id="IPR001433">
    <property type="entry name" value="OxRdtase_FAD/NAD-bd"/>
</dbReference>
<dbReference type="GO" id="GO:0050660">
    <property type="term" value="F:flavin adenine dinucleotide binding"/>
    <property type="evidence" value="ECO:0007669"/>
    <property type="project" value="InterPro"/>
</dbReference>
<dbReference type="Pfam" id="PF00970">
    <property type="entry name" value="FAD_binding_6"/>
    <property type="match status" value="1"/>
</dbReference>
<dbReference type="Gene3D" id="2.40.30.10">
    <property type="entry name" value="Translation factors"/>
    <property type="match status" value="1"/>
</dbReference>
<gene>
    <name evidence="3" type="ORF">ENG67_00285</name>
</gene>
<dbReference type="GO" id="GO:0016491">
    <property type="term" value="F:oxidoreductase activity"/>
    <property type="evidence" value="ECO:0007669"/>
    <property type="project" value="InterPro"/>
</dbReference>
<dbReference type="InterPro" id="IPR050353">
    <property type="entry name" value="PyrK_electron_transfer"/>
</dbReference>
<keyword evidence="1" id="KW-0001">2Fe-2S</keyword>
<proteinExistence type="predicted"/>
<dbReference type="Pfam" id="PF00175">
    <property type="entry name" value="NAD_binding_1"/>
    <property type="match status" value="1"/>
</dbReference>
<dbReference type="InterPro" id="IPR017938">
    <property type="entry name" value="Riboflavin_synthase-like_b-brl"/>
</dbReference>
<comment type="caution">
    <text evidence="3">The sequence shown here is derived from an EMBL/GenBank/DDBJ whole genome shotgun (WGS) entry which is preliminary data.</text>
</comment>
<accession>A0A7C1BAT0</accession>
<reference evidence="3" key="1">
    <citation type="journal article" date="2020" name="mSystems">
        <title>Genome- and Community-Level Interaction Insights into Carbon Utilization and Element Cycling Functions of Hydrothermarchaeota in Hydrothermal Sediment.</title>
        <authorList>
            <person name="Zhou Z."/>
            <person name="Liu Y."/>
            <person name="Xu W."/>
            <person name="Pan J."/>
            <person name="Luo Z.H."/>
            <person name="Li M."/>
        </authorList>
    </citation>
    <scope>NUCLEOTIDE SEQUENCE [LARGE SCALE GENOMIC DNA]</scope>
    <source>
        <strain evidence="3">HyVt-237</strain>
    </source>
</reference>
<dbReference type="SUPFAM" id="SSF52343">
    <property type="entry name" value="Ferredoxin reductase-like, C-terminal NADP-linked domain"/>
    <property type="match status" value="1"/>
</dbReference>
<comment type="cofactor">
    <cofactor evidence="1">
        <name>[2Fe-2S] cluster</name>
        <dbReference type="ChEBI" id="CHEBI:190135"/>
    </cofactor>
    <text evidence="1">Binds 1 [2Fe-2S] cluster per subunit.</text>
</comment>
<dbReference type="GO" id="GO:0046872">
    <property type="term" value="F:metal ion binding"/>
    <property type="evidence" value="ECO:0007669"/>
    <property type="project" value="UniProtKB-KW"/>
</dbReference>
<dbReference type="PRINTS" id="PR00410">
    <property type="entry name" value="PHEHYDRXLASE"/>
</dbReference>
<evidence type="ECO:0000313" key="3">
    <source>
        <dbReference type="EMBL" id="HDM89630.1"/>
    </source>
</evidence>
<protein>
    <recommendedName>
        <fullName evidence="2">FAD-binding FR-type domain-containing protein</fullName>
    </recommendedName>
</protein>
<dbReference type="PROSITE" id="PS51384">
    <property type="entry name" value="FAD_FR"/>
    <property type="match status" value="1"/>
</dbReference>
<evidence type="ECO:0000259" key="2">
    <source>
        <dbReference type="PROSITE" id="PS51384"/>
    </source>
</evidence>
<dbReference type="InterPro" id="IPR017927">
    <property type="entry name" value="FAD-bd_FR_type"/>
</dbReference>
<dbReference type="EMBL" id="DRBW01000012">
    <property type="protein sequence ID" value="HDM89630.1"/>
    <property type="molecule type" value="Genomic_DNA"/>
</dbReference>
<dbReference type="InterPro" id="IPR008333">
    <property type="entry name" value="Cbr1-like_FAD-bd_dom"/>
</dbReference>
<dbReference type="PRINTS" id="PR00371">
    <property type="entry name" value="FPNCR"/>
</dbReference>
<dbReference type="Pfam" id="PF10418">
    <property type="entry name" value="DHODB_Fe-S_bind"/>
    <property type="match status" value="1"/>
</dbReference>
<feature type="binding site" evidence="1">
    <location>
        <position position="264"/>
    </location>
    <ligand>
        <name>[2Fe-2S] cluster</name>
        <dbReference type="ChEBI" id="CHEBI:190135"/>
    </ligand>
</feature>
<dbReference type="InterPro" id="IPR019480">
    <property type="entry name" value="Dihydroorotate_DH_Fe-S-bd"/>
</dbReference>
<dbReference type="Gene3D" id="3.40.50.80">
    <property type="entry name" value="Nucleotide-binding domain of ferredoxin-NADP reductase (FNR) module"/>
    <property type="match status" value="1"/>
</dbReference>
<keyword evidence="1" id="KW-0408">Iron</keyword>
<organism evidence="3">
    <name type="scientific">candidate division WOR-3 bacterium</name>
    <dbReference type="NCBI Taxonomy" id="2052148"/>
    <lineage>
        <taxon>Bacteria</taxon>
        <taxon>Bacteria division WOR-3</taxon>
    </lineage>
</organism>
<name>A0A7C1BAT0_UNCW3</name>
<dbReference type="PANTHER" id="PTHR43513">
    <property type="entry name" value="DIHYDROOROTATE DEHYDROGENASE B (NAD(+)), ELECTRON TRANSFER SUBUNIT"/>
    <property type="match status" value="1"/>
</dbReference>
<dbReference type="PANTHER" id="PTHR43513:SF1">
    <property type="entry name" value="ANAEROBIC SULFITE REDUCTASE SUBUNIT B"/>
    <property type="match status" value="1"/>
</dbReference>
<dbReference type="AlphaFoldDB" id="A0A7C1BAT0"/>
<feature type="binding site" evidence="1">
    <location>
        <position position="256"/>
    </location>
    <ligand>
        <name>[2Fe-2S] cluster</name>
        <dbReference type="ChEBI" id="CHEBI:190135"/>
    </ligand>
</feature>
<feature type="binding site" evidence="1">
    <location>
        <position position="248"/>
    </location>
    <ligand>
        <name>[2Fe-2S] cluster</name>
        <dbReference type="ChEBI" id="CHEBI:190135"/>
    </ligand>
</feature>
<dbReference type="SUPFAM" id="SSF63380">
    <property type="entry name" value="Riboflavin synthase domain-like"/>
    <property type="match status" value="1"/>
</dbReference>
<dbReference type="Proteomes" id="UP000885931">
    <property type="component" value="Unassembled WGS sequence"/>
</dbReference>
<dbReference type="InterPro" id="IPR039261">
    <property type="entry name" value="FNR_nucleotide-bd"/>
</dbReference>
<dbReference type="GO" id="GO:0006221">
    <property type="term" value="P:pyrimidine nucleotide biosynthetic process"/>
    <property type="evidence" value="ECO:0007669"/>
    <property type="project" value="InterPro"/>
</dbReference>
<feature type="domain" description="FAD-binding FR-type" evidence="2">
    <location>
        <begin position="10"/>
        <end position="110"/>
    </location>
</feature>
<keyword evidence="1" id="KW-0411">Iron-sulfur</keyword>
<dbReference type="GO" id="GO:0051537">
    <property type="term" value="F:2 iron, 2 sulfur cluster binding"/>
    <property type="evidence" value="ECO:0007669"/>
    <property type="project" value="UniProtKB-KW"/>
</dbReference>
<dbReference type="InterPro" id="IPR001709">
    <property type="entry name" value="Flavoprot_Pyr_Nucl_cyt_Rdtase"/>
</dbReference>